<dbReference type="GO" id="GO:0000155">
    <property type="term" value="F:phosphorelay sensor kinase activity"/>
    <property type="evidence" value="ECO:0007669"/>
    <property type="project" value="InterPro"/>
</dbReference>
<evidence type="ECO:0000256" key="11">
    <source>
        <dbReference type="ARBA" id="ARBA00022741"/>
    </source>
</evidence>
<dbReference type="InterPro" id="IPR003661">
    <property type="entry name" value="HisK_dim/P_dom"/>
</dbReference>
<evidence type="ECO:0000256" key="13">
    <source>
        <dbReference type="ARBA" id="ARBA00022840"/>
    </source>
</evidence>
<dbReference type="GO" id="GO:0005886">
    <property type="term" value="C:plasma membrane"/>
    <property type="evidence" value="ECO:0007669"/>
    <property type="project" value="UniProtKB-SubCell"/>
</dbReference>
<dbReference type="InterPro" id="IPR003594">
    <property type="entry name" value="HATPase_dom"/>
</dbReference>
<dbReference type="SUPFAM" id="SSF55874">
    <property type="entry name" value="ATPase domain of HSP90 chaperone/DNA topoisomerase II/histidine kinase"/>
    <property type="match status" value="1"/>
</dbReference>
<dbReference type="SUPFAM" id="SSF47384">
    <property type="entry name" value="Homodimeric domain of signal transducing histidine kinase"/>
    <property type="match status" value="1"/>
</dbReference>
<evidence type="ECO:0000256" key="6">
    <source>
        <dbReference type="ARBA" id="ARBA00022475"/>
    </source>
</evidence>
<keyword evidence="10 18" id="KW-0812">Transmembrane</keyword>
<keyword evidence="5" id="KW-0813">Transport</keyword>
<dbReference type="Pfam" id="PF00512">
    <property type="entry name" value="HisKA"/>
    <property type="match status" value="1"/>
</dbReference>
<dbReference type="PANTHER" id="PTHR45453">
    <property type="entry name" value="PHOSPHATE REGULON SENSOR PROTEIN PHOR"/>
    <property type="match status" value="1"/>
</dbReference>
<evidence type="ECO:0000256" key="2">
    <source>
        <dbReference type="ARBA" id="ARBA00004429"/>
    </source>
</evidence>
<dbReference type="GO" id="GO:0006817">
    <property type="term" value="P:phosphate ion transport"/>
    <property type="evidence" value="ECO:0007669"/>
    <property type="project" value="UniProtKB-KW"/>
</dbReference>
<evidence type="ECO:0000256" key="15">
    <source>
        <dbReference type="ARBA" id="ARBA00023012"/>
    </source>
</evidence>
<keyword evidence="14 18" id="KW-1133">Transmembrane helix</keyword>
<keyword evidence="11" id="KW-0547">Nucleotide-binding</keyword>
<evidence type="ECO:0000256" key="17">
    <source>
        <dbReference type="ARBA" id="ARBA00025207"/>
    </source>
</evidence>
<dbReference type="Proteomes" id="UP000007472">
    <property type="component" value="Chromosome"/>
</dbReference>
<dbReference type="InterPro" id="IPR035965">
    <property type="entry name" value="PAS-like_dom_sf"/>
</dbReference>
<dbReference type="InterPro" id="IPR050351">
    <property type="entry name" value="BphY/WalK/GraS-like"/>
</dbReference>
<name>A0A654KH73_TAYEM</name>
<dbReference type="Gene3D" id="3.30.565.10">
    <property type="entry name" value="Histidine kinase-like ATPase, C-terminal domain"/>
    <property type="match status" value="1"/>
</dbReference>
<organism evidence="20 21">
    <name type="scientific">Taylorella equigenitalis (strain MCE9)</name>
    <dbReference type="NCBI Taxonomy" id="937774"/>
    <lineage>
        <taxon>Bacteria</taxon>
        <taxon>Pseudomonadati</taxon>
        <taxon>Pseudomonadota</taxon>
        <taxon>Betaproteobacteria</taxon>
        <taxon>Burkholderiales</taxon>
        <taxon>Alcaligenaceae</taxon>
        <taxon>Taylorella</taxon>
    </lineage>
</organism>
<evidence type="ECO:0000256" key="16">
    <source>
        <dbReference type="ARBA" id="ARBA00023136"/>
    </source>
</evidence>
<dbReference type="InterPro" id="IPR004358">
    <property type="entry name" value="Sig_transdc_His_kin-like_C"/>
</dbReference>
<keyword evidence="12" id="KW-0418">Kinase</keyword>
<keyword evidence="7" id="KW-0597">Phosphoprotein</keyword>
<evidence type="ECO:0000313" key="20">
    <source>
        <dbReference type="EMBL" id="ADU91797.1"/>
    </source>
</evidence>
<evidence type="ECO:0000256" key="8">
    <source>
        <dbReference type="ARBA" id="ARBA00022592"/>
    </source>
</evidence>
<dbReference type="KEGG" id="teq:TEQUI_0859"/>
<keyword evidence="15" id="KW-0902">Two-component regulatory system</keyword>
<dbReference type="InterPro" id="IPR005467">
    <property type="entry name" value="His_kinase_dom"/>
</dbReference>
<accession>A0A654KH73</accession>
<dbReference type="Gene3D" id="3.30.450.20">
    <property type="entry name" value="PAS domain"/>
    <property type="match status" value="1"/>
</dbReference>
<dbReference type="Pfam" id="PF02518">
    <property type="entry name" value="HATPase_c"/>
    <property type="match status" value="1"/>
</dbReference>
<comment type="subcellular location">
    <subcellularLocation>
        <location evidence="2">Cell inner membrane</location>
        <topology evidence="2">Multi-pass membrane protein</topology>
    </subcellularLocation>
</comment>
<sequence>MFPPIFAIILSFIAGLVVQYYYHSYWGLAIAFATIMIFHIINRVKLYKIKNWVNNLDKTPPIYMGYLEPIISPLFRHFKKLTHEKANLMSLNRDIMEAANAFPAGVIILNSDYTIQWCNRNAFNLIGIDSRRDIGTSIFNILRSPDFYKYVVSGIWTKPYLTYVHKNEQTYNLKYELTKYHNGGILVLCFDNTALDRMKTTQQDFVANVSHELKTPLTVLIGFLETLGSLPDSLTTEQKEHFHELMQEQAHRMQAIITDLLALSELESSKLDYSVQPEVKVSALLEQAKRSIEMLSGGHHKITWNVDKNLTIRGKQTELGSAFTNILTNAVRYTPEGGSIEVFWGLNDKNNPVFSVKDSGLGISPTDISRITERFYRVDKSRSRASGGTGLGLAITKHVALRHQAKLLIESKLNQGSTFSLIFPVQNFENEDENIIEL</sequence>
<dbReference type="NCBIfam" id="TIGR02966">
    <property type="entry name" value="phoR_proteo"/>
    <property type="match status" value="1"/>
</dbReference>
<dbReference type="SUPFAM" id="SSF55785">
    <property type="entry name" value="PYP-like sensor domain (PAS domain)"/>
    <property type="match status" value="1"/>
</dbReference>
<feature type="transmembrane region" description="Helical" evidence="18">
    <location>
        <begin position="20"/>
        <end position="41"/>
    </location>
</feature>
<evidence type="ECO:0000256" key="1">
    <source>
        <dbReference type="ARBA" id="ARBA00000085"/>
    </source>
</evidence>
<dbReference type="FunFam" id="3.30.565.10:FF:000006">
    <property type="entry name" value="Sensor histidine kinase WalK"/>
    <property type="match status" value="1"/>
</dbReference>
<dbReference type="CDD" id="cd00130">
    <property type="entry name" value="PAS"/>
    <property type="match status" value="1"/>
</dbReference>
<dbReference type="InterPro" id="IPR036890">
    <property type="entry name" value="HATPase_C_sf"/>
</dbReference>
<keyword evidence="16 18" id="KW-0472">Membrane</keyword>
<dbReference type="Gene3D" id="1.10.287.130">
    <property type="match status" value="1"/>
</dbReference>
<dbReference type="SMART" id="SM00387">
    <property type="entry name" value="HATPase_c"/>
    <property type="match status" value="1"/>
</dbReference>
<dbReference type="InterPro" id="IPR036097">
    <property type="entry name" value="HisK_dim/P_sf"/>
</dbReference>
<keyword evidence="8" id="KW-0592">Phosphate transport</keyword>
<evidence type="ECO:0000256" key="9">
    <source>
        <dbReference type="ARBA" id="ARBA00022679"/>
    </source>
</evidence>
<comment type="catalytic activity">
    <reaction evidence="1">
        <text>ATP + protein L-histidine = ADP + protein N-phospho-L-histidine.</text>
        <dbReference type="EC" id="2.7.13.3"/>
    </reaction>
</comment>
<evidence type="ECO:0000313" key="21">
    <source>
        <dbReference type="Proteomes" id="UP000007472"/>
    </source>
</evidence>
<evidence type="ECO:0000256" key="10">
    <source>
        <dbReference type="ARBA" id="ARBA00022692"/>
    </source>
</evidence>
<dbReference type="PROSITE" id="PS50109">
    <property type="entry name" value="HIS_KIN"/>
    <property type="match status" value="1"/>
</dbReference>
<comment type="function">
    <text evidence="17">Member of the two-component regulatory system PhoR/PhoB involved in the phosphate regulon genes expression. PhoR may function as a membrane-associated protein kinase that phosphorylates PhoB in response to environmental signals.</text>
</comment>
<evidence type="ECO:0000256" key="14">
    <source>
        <dbReference type="ARBA" id="ARBA00022989"/>
    </source>
</evidence>
<dbReference type="AlphaFoldDB" id="A0A654KH73"/>
<dbReference type="GO" id="GO:0004721">
    <property type="term" value="F:phosphoprotein phosphatase activity"/>
    <property type="evidence" value="ECO:0007669"/>
    <property type="project" value="TreeGrafter"/>
</dbReference>
<evidence type="ECO:0000256" key="5">
    <source>
        <dbReference type="ARBA" id="ARBA00022448"/>
    </source>
</evidence>
<dbReference type="GO" id="GO:0016036">
    <property type="term" value="P:cellular response to phosphate starvation"/>
    <property type="evidence" value="ECO:0007669"/>
    <property type="project" value="TreeGrafter"/>
</dbReference>
<keyword evidence="9 20" id="KW-0808">Transferase</keyword>
<gene>
    <name evidence="20" type="ordered locus">TEQUI_0859</name>
</gene>
<dbReference type="InterPro" id="IPR000014">
    <property type="entry name" value="PAS"/>
</dbReference>
<dbReference type="FunFam" id="1.10.287.130:FF:000001">
    <property type="entry name" value="Two-component sensor histidine kinase"/>
    <property type="match status" value="1"/>
</dbReference>
<dbReference type="EC" id="2.7.13.3" evidence="3"/>
<keyword evidence="6" id="KW-1003">Cell membrane</keyword>
<reference evidence="20 21" key="1">
    <citation type="journal article" date="2011" name="J. Bacteriol.">
        <title>Genome sequence of Taylorella equigenitalis MCE9, the causative agent of contagious equine metritis.</title>
        <authorList>
            <person name="Hebert L."/>
            <person name="Moumen B."/>
            <person name="Duquesne F."/>
            <person name="Breuil M.F."/>
            <person name="Laugier C."/>
            <person name="Batto J.M."/>
            <person name="Renault P."/>
            <person name="Petry S."/>
        </authorList>
    </citation>
    <scope>NUCLEOTIDE SEQUENCE [LARGE SCALE GENOMIC DNA]</scope>
    <source>
        <strain evidence="20 21">MCE9</strain>
    </source>
</reference>
<evidence type="ECO:0000256" key="7">
    <source>
        <dbReference type="ARBA" id="ARBA00022553"/>
    </source>
</evidence>
<keyword evidence="13" id="KW-0067">ATP-binding</keyword>
<evidence type="ECO:0000256" key="12">
    <source>
        <dbReference type="ARBA" id="ARBA00022777"/>
    </source>
</evidence>
<protein>
    <recommendedName>
        <fullName evidence="4">Phosphate regulon sensor protein PhoR</fullName>
        <ecNumber evidence="3">2.7.13.3</ecNumber>
    </recommendedName>
</protein>
<dbReference type="InterPro" id="IPR014310">
    <property type="entry name" value="Sig_transdc_His_kinase_PhoR"/>
</dbReference>
<dbReference type="EMBL" id="CP002456">
    <property type="protein sequence ID" value="ADU91797.1"/>
    <property type="molecule type" value="Genomic_DNA"/>
</dbReference>
<evidence type="ECO:0000256" key="4">
    <source>
        <dbReference type="ARBA" id="ARBA00019665"/>
    </source>
</evidence>
<evidence type="ECO:0000256" key="18">
    <source>
        <dbReference type="SAM" id="Phobius"/>
    </source>
</evidence>
<proteinExistence type="predicted"/>
<evidence type="ECO:0000256" key="3">
    <source>
        <dbReference type="ARBA" id="ARBA00012438"/>
    </source>
</evidence>
<evidence type="ECO:0000259" key="19">
    <source>
        <dbReference type="PROSITE" id="PS50109"/>
    </source>
</evidence>
<dbReference type="CDD" id="cd00082">
    <property type="entry name" value="HisKA"/>
    <property type="match status" value="1"/>
</dbReference>
<dbReference type="GO" id="GO:0005524">
    <property type="term" value="F:ATP binding"/>
    <property type="evidence" value="ECO:0007669"/>
    <property type="project" value="UniProtKB-KW"/>
</dbReference>
<dbReference type="PRINTS" id="PR00344">
    <property type="entry name" value="BCTRLSENSOR"/>
</dbReference>
<feature type="domain" description="Histidine kinase" evidence="19">
    <location>
        <begin position="208"/>
        <end position="427"/>
    </location>
</feature>
<dbReference type="PANTHER" id="PTHR45453:SF1">
    <property type="entry name" value="PHOSPHATE REGULON SENSOR PROTEIN PHOR"/>
    <property type="match status" value="1"/>
</dbReference>
<dbReference type="SMART" id="SM00388">
    <property type="entry name" value="HisKA"/>
    <property type="match status" value="1"/>
</dbReference>